<name>A0ABS1VRE6_9ACTN</name>
<organism evidence="1 2">
    <name type="scientific">Paractinoplanes lichenicola</name>
    <dbReference type="NCBI Taxonomy" id="2802976"/>
    <lineage>
        <taxon>Bacteria</taxon>
        <taxon>Bacillati</taxon>
        <taxon>Actinomycetota</taxon>
        <taxon>Actinomycetes</taxon>
        <taxon>Micromonosporales</taxon>
        <taxon>Micromonosporaceae</taxon>
        <taxon>Paractinoplanes</taxon>
    </lineage>
</organism>
<comment type="caution">
    <text evidence="1">The sequence shown here is derived from an EMBL/GenBank/DDBJ whole genome shotgun (WGS) entry which is preliminary data.</text>
</comment>
<evidence type="ECO:0000313" key="2">
    <source>
        <dbReference type="Proteomes" id="UP000598996"/>
    </source>
</evidence>
<protein>
    <submittedName>
        <fullName evidence="1">Uncharacterized protein</fullName>
    </submittedName>
</protein>
<gene>
    <name evidence="1" type="ORF">JKJ07_23615</name>
</gene>
<keyword evidence="2" id="KW-1185">Reference proteome</keyword>
<accession>A0ABS1VRE6</accession>
<proteinExistence type="predicted"/>
<dbReference type="EMBL" id="JAENHO010000006">
    <property type="protein sequence ID" value="MBL7257289.1"/>
    <property type="molecule type" value="Genomic_DNA"/>
</dbReference>
<sequence>MQISYQVAGSPHTYETGPSEDLAQISREIEEHLRQSHPELARNGHLAEKITDGLLNGLAGDTTDVELGDLSS</sequence>
<reference evidence="1 2" key="1">
    <citation type="submission" date="2021-01" db="EMBL/GenBank/DDBJ databases">
        <title>Actinoplanes sp. nov. LDG1-01 isolated from lichen.</title>
        <authorList>
            <person name="Saeng-In P."/>
            <person name="Phongsopitanun W."/>
            <person name="Kanchanasin P."/>
            <person name="Yuki M."/>
            <person name="Kudo T."/>
            <person name="Ohkuma M."/>
            <person name="Tanasupawat S."/>
        </authorList>
    </citation>
    <scope>NUCLEOTIDE SEQUENCE [LARGE SCALE GENOMIC DNA]</scope>
    <source>
        <strain evidence="1 2">LDG1-01</strain>
    </source>
</reference>
<dbReference type="Proteomes" id="UP000598996">
    <property type="component" value="Unassembled WGS sequence"/>
</dbReference>
<dbReference type="RefSeq" id="WP_202993863.1">
    <property type="nucleotide sequence ID" value="NZ_JAENHO010000006.1"/>
</dbReference>
<evidence type="ECO:0000313" key="1">
    <source>
        <dbReference type="EMBL" id="MBL7257289.1"/>
    </source>
</evidence>